<feature type="compositionally biased region" description="Basic and acidic residues" evidence="8">
    <location>
        <begin position="197"/>
        <end position="206"/>
    </location>
</feature>
<comment type="catalytic activity">
    <reaction evidence="5">
        <text>a 5'-end (N(2),N(7)-dimethyl 5'-triphosphoguanosine)-ribonucleoside in snRNA + S-adenosyl-L-methionine = a 5'-end (N(2),N(2),N(7)-trimethyl 5'-triphosphoguanosine)-ribonucleoside in snRNA + S-adenosyl-L-homocysteine + H(+)</text>
        <dbReference type="Rhea" id="RHEA:78479"/>
        <dbReference type="Rhea" id="RHEA-COMP:19087"/>
        <dbReference type="Rhea" id="RHEA-COMP:19089"/>
        <dbReference type="ChEBI" id="CHEBI:15378"/>
        <dbReference type="ChEBI" id="CHEBI:57856"/>
        <dbReference type="ChEBI" id="CHEBI:59789"/>
        <dbReference type="ChEBI" id="CHEBI:167623"/>
        <dbReference type="ChEBI" id="CHEBI:172880"/>
    </reaction>
    <physiologicalReaction direction="left-to-right" evidence="5">
        <dbReference type="Rhea" id="RHEA:78480"/>
    </physiologicalReaction>
</comment>
<feature type="region of interest" description="Disordered" evidence="8">
    <location>
        <begin position="111"/>
        <end position="159"/>
    </location>
</feature>
<organism evidence="9 10">
    <name type="scientific">Pythium oligandrum</name>
    <name type="common">Mycoparasitic fungus</name>
    <dbReference type="NCBI Taxonomy" id="41045"/>
    <lineage>
        <taxon>Eukaryota</taxon>
        <taxon>Sar</taxon>
        <taxon>Stramenopiles</taxon>
        <taxon>Oomycota</taxon>
        <taxon>Peronosporomycetes</taxon>
        <taxon>Pythiales</taxon>
        <taxon>Pythiaceae</taxon>
        <taxon>Pythium</taxon>
    </lineage>
</organism>
<evidence type="ECO:0000256" key="6">
    <source>
        <dbReference type="ARBA" id="ARBA00049075"/>
    </source>
</evidence>
<dbReference type="AlphaFoldDB" id="A0A8K1C8S9"/>
<evidence type="ECO:0000256" key="3">
    <source>
        <dbReference type="ARBA" id="ARBA00047418"/>
    </source>
</evidence>
<dbReference type="EMBL" id="SPLM01000110">
    <property type="protein sequence ID" value="TMW58794.1"/>
    <property type="molecule type" value="Genomic_DNA"/>
</dbReference>
<dbReference type="InterPro" id="IPR029063">
    <property type="entry name" value="SAM-dependent_MTases_sf"/>
</dbReference>
<evidence type="ECO:0000256" key="1">
    <source>
        <dbReference type="ARBA" id="ARBA00018517"/>
    </source>
</evidence>
<keyword evidence="10" id="KW-1185">Reference proteome</keyword>
<dbReference type="PANTHER" id="PTHR14741:SF32">
    <property type="entry name" value="TRIMETHYLGUANOSINE SYNTHASE"/>
    <property type="match status" value="1"/>
</dbReference>
<feature type="compositionally biased region" description="Polar residues" evidence="8">
    <location>
        <begin position="235"/>
        <end position="246"/>
    </location>
</feature>
<comment type="caution">
    <text evidence="9">The sequence shown here is derived from an EMBL/GenBank/DDBJ whole genome shotgun (WGS) entry which is preliminary data.</text>
</comment>
<proteinExistence type="inferred from homology"/>
<gene>
    <name evidence="9" type="ORF">Poli38472_006939</name>
</gene>
<reference evidence="9" key="1">
    <citation type="submission" date="2019-03" db="EMBL/GenBank/DDBJ databases">
        <title>Long read genome sequence of the mycoparasitic Pythium oligandrum ATCC 38472 isolated from sugarbeet rhizosphere.</title>
        <authorList>
            <person name="Gaulin E."/>
        </authorList>
    </citation>
    <scope>NUCLEOTIDE SEQUENCE</scope>
    <source>
        <strain evidence="9">ATCC 38472_TT</strain>
    </source>
</reference>
<feature type="region of interest" description="Disordered" evidence="8">
    <location>
        <begin position="1"/>
        <end position="69"/>
    </location>
</feature>
<accession>A0A8K1C8S9</accession>
<feature type="compositionally biased region" description="Polar residues" evidence="8">
    <location>
        <begin position="15"/>
        <end position="37"/>
    </location>
</feature>
<dbReference type="GO" id="GO:0003676">
    <property type="term" value="F:nucleic acid binding"/>
    <property type="evidence" value="ECO:0007669"/>
    <property type="project" value="InterPro"/>
</dbReference>
<protein>
    <recommendedName>
        <fullName evidence="1">Trimethylguanosine synthase</fullName>
    </recommendedName>
    <alternativeName>
        <fullName evidence="7">Cap-specific guanine-N(2) methyltransferase</fullName>
    </alternativeName>
</protein>
<evidence type="ECO:0000256" key="5">
    <source>
        <dbReference type="ARBA" id="ARBA00048763"/>
    </source>
</evidence>
<evidence type="ECO:0000256" key="4">
    <source>
        <dbReference type="ARBA" id="ARBA00048740"/>
    </source>
</evidence>
<evidence type="ECO:0000256" key="8">
    <source>
        <dbReference type="SAM" id="MobiDB-lite"/>
    </source>
</evidence>
<dbReference type="OrthoDB" id="194443at2759"/>
<dbReference type="SUPFAM" id="SSF53335">
    <property type="entry name" value="S-adenosyl-L-methionine-dependent methyltransferases"/>
    <property type="match status" value="1"/>
</dbReference>
<dbReference type="Proteomes" id="UP000794436">
    <property type="component" value="Unassembled WGS sequence"/>
</dbReference>
<sequence length="508" mass="55942">MQETKDATGGRPATITRSAVVQARSQQQTLRPTSIQTALGDENGTGGGDGWVSVDHHRRRHRPSGDGRREVTGVALNRSQSMVETTYASPRGGATSHSRADALSAAATMDKTMRERSYAAGTTPSSPAAMLPPATTQWGSPSEERTLSRSQSASPDMVAATLHRESSLQKLMQAWQRVENSVKEPNRPRNGSRQANRARDRVESHHQQQQVNGEMPTSTALRRTQSDIPEGNRVRSPTGNGRTNAKSMDGYRGANASASTGNGGSNGKEGTTTQQRKCGDKRDFFFRNLDFETRNMLQIDDVAAFSVTDFEMAKKISMAILELFPTASTKPDFPNGNSPRKENGEGNVPPDKYPLVITDATACVGGNVLSFCDFFQHVNAVECDSTRISMLQNNLHVLNKSGVTCYMASYLDVMLHLSQDVVFIDPPWGGPEYKDLEFVDLYLDTQPLYRVCEKLRGHAQCVVLKVPTNFDDEKFARHVSGHVQVRKDFKKMHLVILDFRSSGTRVMS</sequence>
<dbReference type="Pfam" id="PF09445">
    <property type="entry name" value="Methyltransf_15"/>
    <property type="match status" value="1"/>
</dbReference>
<evidence type="ECO:0000313" key="10">
    <source>
        <dbReference type="Proteomes" id="UP000794436"/>
    </source>
</evidence>
<dbReference type="GO" id="GO:0071164">
    <property type="term" value="F:RNA cap trimethylguanosine synthase activity"/>
    <property type="evidence" value="ECO:0007669"/>
    <property type="project" value="TreeGrafter"/>
</dbReference>
<dbReference type="PROSITE" id="PS00092">
    <property type="entry name" value="N6_MTASE"/>
    <property type="match status" value="1"/>
</dbReference>
<dbReference type="Gene3D" id="3.40.50.150">
    <property type="entry name" value="Vaccinia Virus protein VP39"/>
    <property type="match status" value="1"/>
</dbReference>
<comment type="catalytic activity">
    <reaction evidence="4">
        <text>a 5'-end (N(7)-methyl 5'-triphosphoguanosine)-ribonucleoside in snoRNA + S-adenosyl-L-methionine = a 5'-end (N(2),N(7)-dimethyl 5'-triphosphoguanosine)-ribonucleoside in snoRNA + S-adenosyl-L-homocysteine + H(+)</text>
        <dbReference type="Rhea" id="RHEA:78475"/>
        <dbReference type="Rhea" id="RHEA-COMP:19086"/>
        <dbReference type="Rhea" id="RHEA-COMP:19088"/>
        <dbReference type="ChEBI" id="CHEBI:15378"/>
        <dbReference type="ChEBI" id="CHEBI:57856"/>
        <dbReference type="ChEBI" id="CHEBI:59789"/>
        <dbReference type="ChEBI" id="CHEBI:156461"/>
        <dbReference type="ChEBI" id="CHEBI:172880"/>
    </reaction>
    <physiologicalReaction direction="left-to-right" evidence="4">
        <dbReference type="Rhea" id="RHEA:78476"/>
    </physiologicalReaction>
</comment>
<dbReference type="PANTHER" id="PTHR14741">
    <property type="entry name" value="S-ADENOSYLMETHIONINE-DEPENDENT METHYLTRANSFERASE RELATED"/>
    <property type="match status" value="1"/>
</dbReference>
<feature type="compositionally biased region" description="Polar residues" evidence="8">
    <location>
        <begin position="207"/>
        <end position="227"/>
    </location>
</feature>
<comment type="similarity">
    <text evidence="2">Belongs to the methyltransferase superfamily. Trimethylguanosine synthase family.</text>
</comment>
<evidence type="ECO:0000313" key="9">
    <source>
        <dbReference type="EMBL" id="TMW58794.1"/>
    </source>
</evidence>
<dbReference type="InterPro" id="IPR019012">
    <property type="entry name" value="RNA_cap_Gua-N2-MeTrfase"/>
</dbReference>
<dbReference type="InterPro" id="IPR002052">
    <property type="entry name" value="DNA_methylase_N6_adenine_CS"/>
</dbReference>
<evidence type="ECO:0000256" key="2">
    <source>
        <dbReference type="ARBA" id="ARBA00025783"/>
    </source>
</evidence>
<name>A0A8K1C8S9_PYTOL</name>
<comment type="catalytic activity">
    <reaction evidence="3">
        <text>a 5'-end (N(2),N(7)-dimethyl 5'-triphosphoguanosine)-ribonucleoside in snoRNA + S-adenosyl-L-methionine = a 5'-end (N(2),N(2),N(7)-trimethyl 5'-triphosphoguanosine)-ribonucleoside in snoRNA + S-adenosyl-L-homocysteine + H(+)</text>
        <dbReference type="Rhea" id="RHEA:78507"/>
        <dbReference type="Rhea" id="RHEA-COMP:19088"/>
        <dbReference type="Rhea" id="RHEA-COMP:19090"/>
        <dbReference type="ChEBI" id="CHEBI:15378"/>
        <dbReference type="ChEBI" id="CHEBI:57856"/>
        <dbReference type="ChEBI" id="CHEBI:59789"/>
        <dbReference type="ChEBI" id="CHEBI:167623"/>
        <dbReference type="ChEBI" id="CHEBI:172880"/>
    </reaction>
    <physiologicalReaction direction="left-to-right" evidence="3">
        <dbReference type="Rhea" id="RHEA:78508"/>
    </physiologicalReaction>
</comment>
<feature type="region of interest" description="Disordered" evidence="8">
    <location>
        <begin position="179"/>
        <end position="276"/>
    </location>
</feature>
<feature type="region of interest" description="Disordered" evidence="8">
    <location>
        <begin position="329"/>
        <end position="349"/>
    </location>
</feature>
<evidence type="ECO:0000256" key="7">
    <source>
        <dbReference type="ARBA" id="ARBA00049790"/>
    </source>
</evidence>
<comment type="catalytic activity">
    <reaction evidence="6">
        <text>a 5'-end (N(7)-methyl 5'-triphosphoguanosine)-ribonucleoside in snRNA + S-adenosyl-L-methionine = a 5'-end (N(2),N(7)-dimethyl 5'-triphosphoguanosine)-ribonucleoside in snRNA + S-adenosyl-L-homocysteine + H(+)</text>
        <dbReference type="Rhea" id="RHEA:78471"/>
        <dbReference type="Rhea" id="RHEA-COMP:19085"/>
        <dbReference type="Rhea" id="RHEA-COMP:19087"/>
        <dbReference type="ChEBI" id="CHEBI:15378"/>
        <dbReference type="ChEBI" id="CHEBI:57856"/>
        <dbReference type="ChEBI" id="CHEBI:59789"/>
        <dbReference type="ChEBI" id="CHEBI:156461"/>
        <dbReference type="ChEBI" id="CHEBI:172880"/>
    </reaction>
    <physiologicalReaction direction="left-to-right" evidence="6">
        <dbReference type="Rhea" id="RHEA:78472"/>
    </physiologicalReaction>
</comment>
<dbReference type="GO" id="GO:0005634">
    <property type="term" value="C:nucleus"/>
    <property type="evidence" value="ECO:0007669"/>
    <property type="project" value="TreeGrafter"/>
</dbReference>